<dbReference type="Gene3D" id="2.40.40.10">
    <property type="entry name" value="RlpA-like domain"/>
    <property type="match status" value="1"/>
</dbReference>
<comment type="caution">
    <text evidence="4">The sequence shown here is derived from an EMBL/GenBank/DDBJ whole genome shotgun (WGS) entry which is preliminary data.</text>
</comment>
<sequence length="119" mass="12258">MIGNIRAISTVLIAALFGAANAAPLYSGQATYFEPGLGACGAYSKATDLIVALSPSEYAGGAHCYQHIGVNYNGNFVDATVVDECPGCASGSIDLSPSAFEQLAPLSAGRLYGVTWNYE</sequence>
<proteinExistence type="predicted"/>
<dbReference type="EMBL" id="LUGG01000022">
    <property type="protein sequence ID" value="OBZ68227.1"/>
    <property type="molecule type" value="Genomic_DNA"/>
</dbReference>
<keyword evidence="5" id="KW-1185">Reference proteome</keyword>
<evidence type="ECO:0000256" key="2">
    <source>
        <dbReference type="SAM" id="SignalP"/>
    </source>
</evidence>
<evidence type="ECO:0000313" key="5">
    <source>
        <dbReference type="Proteomes" id="UP000092993"/>
    </source>
</evidence>
<dbReference type="Proteomes" id="UP000092993">
    <property type="component" value="Unassembled WGS sequence"/>
</dbReference>
<dbReference type="OMA" id="DATWYNP"/>
<dbReference type="OrthoDB" id="623670at2759"/>
<dbReference type="Pfam" id="PF03330">
    <property type="entry name" value="DPBB_1"/>
    <property type="match status" value="1"/>
</dbReference>
<protein>
    <submittedName>
        <fullName evidence="4">Papain inhibitor</fullName>
    </submittedName>
</protein>
<feature type="chain" id="PRO_5008888807" evidence="2">
    <location>
        <begin position="23"/>
        <end position="119"/>
    </location>
</feature>
<feature type="signal peptide" evidence="2">
    <location>
        <begin position="1"/>
        <end position="22"/>
    </location>
</feature>
<dbReference type="CDD" id="cd22191">
    <property type="entry name" value="DPBB_RlpA_EXP_N-like"/>
    <property type="match status" value="1"/>
</dbReference>
<evidence type="ECO:0000259" key="3">
    <source>
        <dbReference type="Pfam" id="PF03330"/>
    </source>
</evidence>
<dbReference type="PANTHER" id="PTHR31836:SF28">
    <property type="entry name" value="SRCR DOMAIN-CONTAINING PROTEIN-RELATED"/>
    <property type="match status" value="1"/>
</dbReference>
<dbReference type="SUPFAM" id="SSF50685">
    <property type="entry name" value="Barwin-like endoglucanases"/>
    <property type="match status" value="1"/>
</dbReference>
<name>A0A1C7LVY0_GRIFR</name>
<dbReference type="InterPro" id="IPR009009">
    <property type="entry name" value="RlpA-like_DPBB"/>
</dbReference>
<dbReference type="STRING" id="5627.A0A1C7LVY0"/>
<reference evidence="4 5" key="1">
    <citation type="submission" date="2016-03" db="EMBL/GenBank/DDBJ databases">
        <title>Whole genome sequencing of Grifola frondosa 9006-11.</title>
        <authorList>
            <person name="Min B."/>
            <person name="Park H."/>
            <person name="Kim J.-G."/>
            <person name="Cho H."/>
            <person name="Oh Y.-L."/>
            <person name="Kong W.-S."/>
            <person name="Choi I.-G."/>
        </authorList>
    </citation>
    <scope>NUCLEOTIDE SEQUENCE [LARGE SCALE GENOMIC DNA]</scope>
    <source>
        <strain evidence="4 5">9006-11</strain>
    </source>
</reference>
<gene>
    <name evidence="4" type="primary">pi_1</name>
    <name evidence="4" type="ORF">A0H81_11847</name>
</gene>
<dbReference type="PANTHER" id="PTHR31836">
    <property type="match status" value="1"/>
</dbReference>
<dbReference type="InterPro" id="IPR036908">
    <property type="entry name" value="RlpA-like_sf"/>
</dbReference>
<dbReference type="InterPro" id="IPR051477">
    <property type="entry name" value="Expansin_CellWall"/>
</dbReference>
<dbReference type="AlphaFoldDB" id="A0A1C7LVY0"/>
<feature type="domain" description="RlpA-like protein double-psi beta-barrel" evidence="3">
    <location>
        <begin position="28"/>
        <end position="110"/>
    </location>
</feature>
<evidence type="ECO:0000313" key="4">
    <source>
        <dbReference type="EMBL" id="OBZ68227.1"/>
    </source>
</evidence>
<accession>A0A1C7LVY0</accession>
<keyword evidence="1 2" id="KW-0732">Signal</keyword>
<organism evidence="4 5">
    <name type="scientific">Grifola frondosa</name>
    <name type="common">Maitake</name>
    <name type="synonym">Polyporus frondosus</name>
    <dbReference type="NCBI Taxonomy" id="5627"/>
    <lineage>
        <taxon>Eukaryota</taxon>
        <taxon>Fungi</taxon>
        <taxon>Dikarya</taxon>
        <taxon>Basidiomycota</taxon>
        <taxon>Agaricomycotina</taxon>
        <taxon>Agaricomycetes</taxon>
        <taxon>Polyporales</taxon>
        <taxon>Grifolaceae</taxon>
        <taxon>Grifola</taxon>
    </lineage>
</organism>
<evidence type="ECO:0000256" key="1">
    <source>
        <dbReference type="ARBA" id="ARBA00022729"/>
    </source>
</evidence>